<evidence type="ECO:0000256" key="6">
    <source>
        <dbReference type="HAMAP-Rule" id="MF_00074"/>
    </source>
</evidence>
<dbReference type="NCBIfam" id="TIGR00138">
    <property type="entry name" value="rsmG_gidB"/>
    <property type="match status" value="1"/>
</dbReference>
<protein>
    <recommendedName>
        <fullName evidence="6">Ribosomal RNA small subunit methyltransferase G</fullName>
        <ecNumber evidence="6">2.1.1.170</ecNumber>
    </recommendedName>
    <alternativeName>
        <fullName evidence="6">16S rRNA 7-methylguanosine methyltransferase</fullName>
        <shortName evidence="6">16S rRNA m7G methyltransferase</shortName>
    </alternativeName>
</protein>
<dbReference type="GO" id="GO:0005829">
    <property type="term" value="C:cytosol"/>
    <property type="evidence" value="ECO:0007669"/>
    <property type="project" value="TreeGrafter"/>
</dbReference>
<dbReference type="PIRSF" id="PIRSF003078">
    <property type="entry name" value="GidB"/>
    <property type="match status" value="1"/>
</dbReference>
<keyword evidence="3 6" id="KW-0489">Methyltransferase</keyword>
<name>A0A0W0U8A2_9GAMM</name>
<dbReference type="InterPro" id="IPR003682">
    <property type="entry name" value="rRNA_ssu_MeTfrase_G"/>
</dbReference>
<evidence type="ECO:0000256" key="4">
    <source>
        <dbReference type="ARBA" id="ARBA00022679"/>
    </source>
</evidence>
<evidence type="ECO:0000256" key="3">
    <source>
        <dbReference type="ARBA" id="ARBA00022603"/>
    </source>
</evidence>
<dbReference type="PATRIC" id="fig|453.4.peg.321"/>
<keyword evidence="4 6" id="KW-0808">Transferase</keyword>
<dbReference type="EMBL" id="LNYB01000012">
    <property type="protein sequence ID" value="KTD03894.1"/>
    <property type="molecule type" value="Genomic_DNA"/>
</dbReference>
<dbReference type="SUPFAM" id="SSF53335">
    <property type="entry name" value="S-adenosyl-L-methionine-dependent methyltransferases"/>
    <property type="match status" value="1"/>
</dbReference>
<dbReference type="CDD" id="cd02440">
    <property type="entry name" value="AdoMet_MTases"/>
    <property type="match status" value="1"/>
</dbReference>
<keyword evidence="5 6" id="KW-0949">S-adenosyl-L-methionine</keyword>
<dbReference type="Proteomes" id="UP000251942">
    <property type="component" value="Unassembled WGS sequence"/>
</dbReference>
<feature type="binding site" evidence="6">
    <location>
        <position position="81"/>
    </location>
    <ligand>
        <name>S-adenosyl-L-methionine</name>
        <dbReference type="ChEBI" id="CHEBI:59789"/>
    </ligand>
</feature>
<comment type="similarity">
    <text evidence="6">Belongs to the methyltransferase superfamily. RNA methyltransferase RsmG family.</text>
</comment>
<evidence type="ECO:0000313" key="9">
    <source>
        <dbReference type="Proteomes" id="UP000054698"/>
    </source>
</evidence>
<dbReference type="PANTHER" id="PTHR31760">
    <property type="entry name" value="S-ADENOSYL-L-METHIONINE-DEPENDENT METHYLTRANSFERASES SUPERFAMILY PROTEIN"/>
    <property type="match status" value="1"/>
</dbReference>
<keyword evidence="1 6" id="KW-0963">Cytoplasm</keyword>
<organism evidence="7 9">
    <name type="scientific">Legionella feeleii</name>
    <dbReference type="NCBI Taxonomy" id="453"/>
    <lineage>
        <taxon>Bacteria</taxon>
        <taxon>Pseudomonadati</taxon>
        <taxon>Pseudomonadota</taxon>
        <taxon>Gammaproteobacteria</taxon>
        <taxon>Legionellales</taxon>
        <taxon>Legionellaceae</taxon>
        <taxon>Legionella</taxon>
    </lineage>
</organism>
<dbReference type="EMBL" id="UASS01000022">
    <property type="protein sequence ID" value="SPX61478.1"/>
    <property type="molecule type" value="Genomic_DNA"/>
</dbReference>
<dbReference type="GO" id="GO:0070043">
    <property type="term" value="F:rRNA (guanine-N7-)-methyltransferase activity"/>
    <property type="evidence" value="ECO:0007669"/>
    <property type="project" value="UniProtKB-UniRule"/>
</dbReference>
<dbReference type="OrthoDB" id="9808773at2"/>
<evidence type="ECO:0000313" key="7">
    <source>
        <dbReference type="EMBL" id="KTD03894.1"/>
    </source>
</evidence>
<feature type="binding site" evidence="6">
    <location>
        <position position="76"/>
    </location>
    <ligand>
        <name>S-adenosyl-L-methionine</name>
        <dbReference type="ChEBI" id="CHEBI:59789"/>
    </ligand>
</feature>
<comment type="function">
    <text evidence="6">Specifically methylates the N7 position of guanine in position 527 of 16S rRNA.</text>
</comment>
<dbReference type="Proteomes" id="UP000054698">
    <property type="component" value="Unassembled WGS sequence"/>
</dbReference>
<reference evidence="7 9" key="1">
    <citation type="submission" date="2015-11" db="EMBL/GenBank/DDBJ databases">
        <title>Genomic analysis of 38 Legionella species identifies large and diverse effector repertoires.</title>
        <authorList>
            <person name="Burstein D."/>
            <person name="Amaro F."/>
            <person name="Zusman T."/>
            <person name="Lifshitz Z."/>
            <person name="Cohen O."/>
            <person name="Gilbert J.A."/>
            <person name="Pupko T."/>
            <person name="Shuman H.A."/>
            <person name="Segal G."/>
        </authorList>
    </citation>
    <scope>NUCLEOTIDE SEQUENCE [LARGE SCALE GENOMIC DNA]</scope>
    <source>
        <strain evidence="7 9">WO-44C</strain>
    </source>
</reference>
<dbReference type="InterPro" id="IPR029063">
    <property type="entry name" value="SAM-dependent_MTases_sf"/>
</dbReference>
<sequence>MSISPELALTLNKGLKELGITTEAEPLLHYLSLLNKWNRSYNLTAIRDMDVMVTRHLLDSLAIAPWIRGKRLLDVGTGAGLPGIPLALIQPALHVVLLDSNGKKIRFLQEVKRALTIDNIEIVQTRVENYHPSLGFDTVTSRAFSDLAQMLKWTNHLVETDGIWLAMKGRYPETELASINLPYQVQSYTVPGLDGKRCCVIIENAIKE</sequence>
<comment type="catalytic activity">
    <reaction evidence="6">
        <text>guanosine(527) in 16S rRNA + S-adenosyl-L-methionine = N(7)-methylguanosine(527) in 16S rRNA + S-adenosyl-L-homocysteine</text>
        <dbReference type="Rhea" id="RHEA:42732"/>
        <dbReference type="Rhea" id="RHEA-COMP:10209"/>
        <dbReference type="Rhea" id="RHEA-COMP:10210"/>
        <dbReference type="ChEBI" id="CHEBI:57856"/>
        <dbReference type="ChEBI" id="CHEBI:59789"/>
        <dbReference type="ChEBI" id="CHEBI:74269"/>
        <dbReference type="ChEBI" id="CHEBI:74480"/>
        <dbReference type="EC" id="2.1.1.170"/>
    </reaction>
</comment>
<dbReference type="Gene3D" id="3.40.50.150">
    <property type="entry name" value="Vaccinia Virus protein VP39"/>
    <property type="match status" value="1"/>
</dbReference>
<evidence type="ECO:0000256" key="5">
    <source>
        <dbReference type="ARBA" id="ARBA00022691"/>
    </source>
</evidence>
<evidence type="ECO:0000256" key="1">
    <source>
        <dbReference type="ARBA" id="ARBA00022490"/>
    </source>
</evidence>
<dbReference type="Pfam" id="PF02527">
    <property type="entry name" value="GidB"/>
    <property type="match status" value="1"/>
</dbReference>
<proteinExistence type="inferred from homology"/>
<dbReference type="EC" id="2.1.1.170" evidence="6"/>
<comment type="subcellular location">
    <subcellularLocation>
        <location evidence="6">Cytoplasm</location>
    </subcellularLocation>
</comment>
<reference evidence="8 10" key="2">
    <citation type="submission" date="2018-06" db="EMBL/GenBank/DDBJ databases">
        <authorList>
            <consortium name="Pathogen Informatics"/>
            <person name="Doyle S."/>
        </authorList>
    </citation>
    <scope>NUCLEOTIDE SEQUENCE [LARGE SCALE GENOMIC DNA]</scope>
    <source>
        <strain evidence="8 10">NCTC12022</strain>
    </source>
</reference>
<dbReference type="RefSeq" id="WP_058443518.1">
    <property type="nucleotide sequence ID" value="NZ_CAAAHT010000009.1"/>
</dbReference>
<evidence type="ECO:0000256" key="2">
    <source>
        <dbReference type="ARBA" id="ARBA00022552"/>
    </source>
</evidence>
<dbReference type="HAMAP" id="MF_00074">
    <property type="entry name" value="16SrRNA_methyltr_G"/>
    <property type="match status" value="1"/>
</dbReference>
<keyword evidence="2 6" id="KW-0698">rRNA processing</keyword>
<comment type="caution">
    <text evidence="6">Lacks conserved residue(s) required for the propagation of feature annotation.</text>
</comment>
<dbReference type="PANTHER" id="PTHR31760:SF0">
    <property type="entry name" value="S-ADENOSYL-L-METHIONINE-DEPENDENT METHYLTRANSFERASES SUPERFAMILY PROTEIN"/>
    <property type="match status" value="1"/>
</dbReference>
<evidence type="ECO:0000313" key="10">
    <source>
        <dbReference type="Proteomes" id="UP000251942"/>
    </source>
</evidence>
<keyword evidence="9" id="KW-1185">Reference proteome</keyword>
<feature type="binding site" evidence="6">
    <location>
        <position position="142"/>
    </location>
    <ligand>
        <name>S-adenosyl-L-methionine</name>
        <dbReference type="ChEBI" id="CHEBI:59789"/>
    </ligand>
</feature>
<feature type="binding site" evidence="6">
    <location>
        <begin position="127"/>
        <end position="128"/>
    </location>
    <ligand>
        <name>S-adenosyl-L-methionine</name>
        <dbReference type="ChEBI" id="CHEBI:59789"/>
    </ligand>
</feature>
<dbReference type="AlphaFoldDB" id="A0A0W0U8A2"/>
<evidence type="ECO:0000313" key="8">
    <source>
        <dbReference type="EMBL" id="SPX61478.1"/>
    </source>
</evidence>
<dbReference type="STRING" id="453.Lfee_0295"/>
<gene>
    <name evidence="7" type="primary">gidB</name>
    <name evidence="6" type="synonym">rsmG</name>
    <name evidence="7" type="ORF">Lfee_0295</name>
    <name evidence="8" type="ORF">NCTC12022_02218</name>
</gene>
<accession>A0A0W0U8A2</accession>